<dbReference type="PANTHER" id="PTHR11097">
    <property type="entry name" value="EXOSOME COMPLEX EXONUCLEASE RIBOSOMAL RNA PROCESSING PROTEIN"/>
    <property type="match status" value="1"/>
</dbReference>
<dbReference type="GO" id="GO:0016075">
    <property type="term" value="P:rRNA catabolic process"/>
    <property type="evidence" value="ECO:0007669"/>
    <property type="project" value="TreeGrafter"/>
</dbReference>
<dbReference type="GO" id="GO:0035925">
    <property type="term" value="F:mRNA 3'-UTR AU-rich region binding"/>
    <property type="evidence" value="ECO:0007669"/>
    <property type="project" value="TreeGrafter"/>
</dbReference>
<feature type="domain" description="Exoribonuclease phosphorolytic" evidence="5">
    <location>
        <begin position="50"/>
        <end position="180"/>
    </location>
</feature>
<reference evidence="6 7" key="1">
    <citation type="journal article" date="2017" name="Gigascience">
        <title>Draft genome of the honey bee ectoparasitic mite, Tropilaelaps mercedesae, is shaped by the parasitic life history.</title>
        <authorList>
            <person name="Dong X."/>
            <person name="Armstrong S.D."/>
            <person name="Xia D."/>
            <person name="Makepeace B.L."/>
            <person name="Darby A.C."/>
            <person name="Kadowaki T."/>
        </authorList>
    </citation>
    <scope>NUCLEOTIDE SEQUENCE [LARGE SCALE GENOMIC DNA]</scope>
    <source>
        <strain evidence="6">Wuxi-XJTLU</strain>
    </source>
</reference>
<dbReference type="GO" id="GO:0034476">
    <property type="term" value="P:U5 snRNA 3'-end processing"/>
    <property type="evidence" value="ECO:0007669"/>
    <property type="project" value="TreeGrafter"/>
</dbReference>
<evidence type="ECO:0000256" key="3">
    <source>
        <dbReference type="ARBA" id="ARBA00006678"/>
    </source>
</evidence>
<keyword evidence="7" id="KW-1185">Reference proteome</keyword>
<dbReference type="AlphaFoldDB" id="A0A1V9X8Z0"/>
<comment type="similarity">
    <text evidence="3">Belongs to the RNase PH family.</text>
</comment>
<dbReference type="GO" id="GO:0071038">
    <property type="term" value="P:TRAMP-dependent tRNA surveillance pathway"/>
    <property type="evidence" value="ECO:0007669"/>
    <property type="project" value="TreeGrafter"/>
</dbReference>
<dbReference type="GO" id="GO:0034473">
    <property type="term" value="P:U1 snRNA 3'-end processing"/>
    <property type="evidence" value="ECO:0007669"/>
    <property type="project" value="TreeGrafter"/>
</dbReference>
<dbReference type="Gene3D" id="3.30.230.70">
    <property type="entry name" value="GHMP Kinase, N-terminal domain"/>
    <property type="match status" value="1"/>
</dbReference>
<proteinExistence type="inferred from homology"/>
<dbReference type="Proteomes" id="UP000192247">
    <property type="component" value="Unassembled WGS sequence"/>
</dbReference>
<dbReference type="OrthoDB" id="10264038at2759"/>
<dbReference type="EMBL" id="MNPL01019634">
    <property type="protein sequence ID" value="OQR69838.1"/>
    <property type="molecule type" value="Genomic_DNA"/>
</dbReference>
<dbReference type="GO" id="GO:0071028">
    <property type="term" value="P:nuclear mRNA surveillance"/>
    <property type="evidence" value="ECO:0007669"/>
    <property type="project" value="TreeGrafter"/>
</dbReference>
<sequence length="198" mass="22294">MIAQVAYDRINISIGKMLALDALSDIERTFTRRVALERSHRQDDRTHRESRDLNIELLENFGSCIVSLGDTKVLAQCSAHLCEPKPTRPNEGRLSIHFDVSPMAAPLQDNRTLEYRVGIGRLLDRVIRDSECVDLENLCLIAAERAWEVRVDVVLLNFEGNVAECASIATVAALAHFRRPDVTIVGKEVRGCFFLTYI</sequence>
<dbReference type="SUPFAM" id="SSF54211">
    <property type="entry name" value="Ribosomal protein S5 domain 2-like"/>
    <property type="match status" value="1"/>
</dbReference>
<evidence type="ECO:0000256" key="2">
    <source>
        <dbReference type="ARBA" id="ARBA00004496"/>
    </source>
</evidence>
<evidence type="ECO:0000313" key="7">
    <source>
        <dbReference type="Proteomes" id="UP000192247"/>
    </source>
</evidence>
<dbReference type="GO" id="GO:0034475">
    <property type="term" value="P:U4 snRNA 3'-end processing"/>
    <property type="evidence" value="ECO:0007669"/>
    <property type="project" value="TreeGrafter"/>
</dbReference>
<dbReference type="GO" id="GO:0071035">
    <property type="term" value="P:nuclear polyadenylation-dependent rRNA catabolic process"/>
    <property type="evidence" value="ECO:0007669"/>
    <property type="project" value="TreeGrafter"/>
</dbReference>
<name>A0A1V9X8Z0_9ACAR</name>
<dbReference type="PANTHER" id="PTHR11097:SF14">
    <property type="entry name" value="EXOSOME COMPLEX COMPONENT RRP45"/>
    <property type="match status" value="1"/>
</dbReference>
<dbReference type="InterPro" id="IPR027408">
    <property type="entry name" value="PNPase/RNase_PH_dom_sf"/>
</dbReference>
<dbReference type="GO" id="GO:0000467">
    <property type="term" value="P:exonucleolytic trimming to generate mature 3'-end of 5.8S rRNA from tricistronic rRNA transcript (SSU-rRNA, 5.8S rRNA, LSU-rRNA)"/>
    <property type="evidence" value="ECO:0007669"/>
    <property type="project" value="TreeGrafter"/>
</dbReference>
<dbReference type="Pfam" id="PF01138">
    <property type="entry name" value="RNase_PH"/>
    <property type="match status" value="1"/>
</dbReference>
<dbReference type="STRING" id="418985.A0A1V9X8Z0"/>
<protein>
    <submittedName>
        <fullName evidence="6">Exosome complex component RRP45-like</fullName>
    </submittedName>
</protein>
<evidence type="ECO:0000313" key="6">
    <source>
        <dbReference type="EMBL" id="OQR69838.1"/>
    </source>
</evidence>
<dbReference type="GO" id="GO:0000176">
    <property type="term" value="C:nuclear exosome (RNase complex)"/>
    <property type="evidence" value="ECO:0007669"/>
    <property type="project" value="TreeGrafter"/>
</dbReference>
<evidence type="ECO:0000259" key="5">
    <source>
        <dbReference type="Pfam" id="PF01138"/>
    </source>
</evidence>
<comment type="subcellular location">
    <subcellularLocation>
        <location evidence="2">Cytoplasm</location>
    </subcellularLocation>
    <subcellularLocation>
        <location evidence="1">Nucleus</location>
    </subcellularLocation>
</comment>
<dbReference type="GO" id="GO:0000177">
    <property type="term" value="C:cytoplasmic exosome (RNase complex)"/>
    <property type="evidence" value="ECO:0007669"/>
    <property type="project" value="TreeGrafter"/>
</dbReference>
<dbReference type="InterPro" id="IPR020568">
    <property type="entry name" value="Ribosomal_Su5_D2-typ_SF"/>
</dbReference>
<keyword evidence="4" id="KW-0963">Cytoplasm</keyword>
<evidence type="ECO:0000256" key="4">
    <source>
        <dbReference type="ARBA" id="ARBA00022490"/>
    </source>
</evidence>
<dbReference type="InParanoid" id="A0A1V9X8Z0"/>
<evidence type="ECO:0000256" key="1">
    <source>
        <dbReference type="ARBA" id="ARBA00004123"/>
    </source>
</evidence>
<dbReference type="InterPro" id="IPR050590">
    <property type="entry name" value="Exosome_comp_Rrp42_subfam"/>
</dbReference>
<gene>
    <name evidence="6" type="ORF">BIW11_12021</name>
</gene>
<accession>A0A1V9X8Z0</accession>
<dbReference type="InterPro" id="IPR001247">
    <property type="entry name" value="ExoRNase_PH_dom1"/>
</dbReference>
<organism evidence="6 7">
    <name type="scientific">Tropilaelaps mercedesae</name>
    <dbReference type="NCBI Taxonomy" id="418985"/>
    <lineage>
        <taxon>Eukaryota</taxon>
        <taxon>Metazoa</taxon>
        <taxon>Ecdysozoa</taxon>
        <taxon>Arthropoda</taxon>
        <taxon>Chelicerata</taxon>
        <taxon>Arachnida</taxon>
        <taxon>Acari</taxon>
        <taxon>Parasitiformes</taxon>
        <taxon>Mesostigmata</taxon>
        <taxon>Gamasina</taxon>
        <taxon>Dermanyssoidea</taxon>
        <taxon>Laelapidae</taxon>
        <taxon>Tropilaelaps</taxon>
    </lineage>
</organism>
<comment type="caution">
    <text evidence="6">The sequence shown here is derived from an EMBL/GenBank/DDBJ whole genome shotgun (WGS) entry which is preliminary data.</text>
</comment>